<organism evidence="4 5">
    <name type="scientific">Nitrospira defluvii</name>
    <dbReference type="NCBI Taxonomy" id="330214"/>
    <lineage>
        <taxon>Bacteria</taxon>
        <taxon>Pseudomonadati</taxon>
        <taxon>Nitrospirota</taxon>
        <taxon>Nitrospiria</taxon>
        <taxon>Nitrospirales</taxon>
        <taxon>Nitrospiraceae</taxon>
        <taxon>Nitrospira</taxon>
    </lineage>
</organism>
<dbReference type="PROSITE" id="PS51125">
    <property type="entry name" value="NHL"/>
    <property type="match status" value="3"/>
</dbReference>
<dbReference type="Gene3D" id="2.120.10.30">
    <property type="entry name" value="TolB, C-terminal domain"/>
    <property type="match status" value="3"/>
</dbReference>
<feature type="domain" description="Teneurin NHL" evidence="3">
    <location>
        <begin position="22"/>
        <end position="73"/>
    </location>
</feature>
<feature type="repeat" description="NHL" evidence="2">
    <location>
        <begin position="146"/>
        <end position="176"/>
    </location>
</feature>
<protein>
    <recommendedName>
        <fullName evidence="3">Teneurin NHL domain-containing protein</fullName>
    </recommendedName>
</protein>
<reference evidence="4 5" key="1">
    <citation type="submission" date="2021-02" db="EMBL/GenBank/DDBJ databases">
        <authorList>
            <person name="Han P."/>
        </authorList>
    </citation>
    <scope>NUCLEOTIDE SEQUENCE [LARGE SCALE GENOMIC DNA]</scope>
    <source>
        <strain evidence="4">Candidatus Nitrospira sp. ZN2</strain>
    </source>
</reference>
<evidence type="ECO:0000259" key="3">
    <source>
        <dbReference type="Pfam" id="PF25021"/>
    </source>
</evidence>
<dbReference type="InterPro" id="IPR011042">
    <property type="entry name" value="6-blade_b-propeller_TolB-like"/>
</dbReference>
<name>A0ABM8QEE1_9BACT</name>
<dbReference type="Pfam" id="PF01436">
    <property type="entry name" value="NHL"/>
    <property type="match status" value="3"/>
</dbReference>
<dbReference type="EMBL" id="CAJNBJ010000001">
    <property type="protein sequence ID" value="CAE6692733.1"/>
    <property type="molecule type" value="Genomic_DNA"/>
</dbReference>
<sequence length="404" mass="41515">MTTGVTPSGIIETLAGDGEPGYAGDGGPATAASLNEPKGLCVDSQGNLYIADSENHVIRRIDRTTGVITTVAGIGPVGTTAQVSMPEPAVVGSDEDEDPFADSSGDKTKAYTQVTDLSGTVRYVTGGRLTIEQDSGDDGPARRARLNFPSAVAVDRAGNLYIADTMNHRVRRVDATTGLISHVAGTGQARYSGDGGPAAQAAINEPTGLAVNDHYVYIADQSNNRVRRVDLATGLISTVAGDGTAAYSGDHVPATEASLAGPSGVALGADGVLYIADTFNSRIRSVDPATGRINTVAGDGGSYRYQGPEEPNSPSMSRPAAIAVGRDGRVYLTDSDSHLIRVWDGRANTITRVSGTGVAQFGGDGGEALAGSLSYPFGVAVDAAGTVYVADTFNHRIRILRATA</sequence>
<dbReference type="InterPro" id="IPR056822">
    <property type="entry name" value="TEN_NHL"/>
</dbReference>
<dbReference type="PANTHER" id="PTHR46388:SF2">
    <property type="entry name" value="NHL REPEAT-CONTAINING PROTEIN 2"/>
    <property type="match status" value="1"/>
</dbReference>
<dbReference type="PANTHER" id="PTHR46388">
    <property type="entry name" value="NHL REPEAT-CONTAINING PROTEIN 2"/>
    <property type="match status" value="1"/>
</dbReference>
<evidence type="ECO:0000256" key="2">
    <source>
        <dbReference type="PROSITE-ProRule" id="PRU00504"/>
    </source>
</evidence>
<dbReference type="Gene3D" id="2.40.10.500">
    <property type="match status" value="1"/>
</dbReference>
<keyword evidence="5" id="KW-1185">Reference proteome</keyword>
<keyword evidence="1" id="KW-0677">Repeat</keyword>
<dbReference type="Pfam" id="PF25021">
    <property type="entry name" value="TEN_NHL"/>
    <property type="match status" value="1"/>
</dbReference>
<evidence type="ECO:0000313" key="5">
    <source>
        <dbReference type="Proteomes" id="UP000675880"/>
    </source>
</evidence>
<comment type="caution">
    <text evidence="4">The sequence shown here is derived from an EMBL/GenBank/DDBJ whole genome shotgun (WGS) entry which is preliminary data.</text>
</comment>
<dbReference type="InterPro" id="IPR001258">
    <property type="entry name" value="NHL_repeat"/>
</dbReference>
<feature type="repeat" description="NHL" evidence="2">
    <location>
        <begin position="28"/>
        <end position="64"/>
    </location>
</feature>
<evidence type="ECO:0000313" key="4">
    <source>
        <dbReference type="EMBL" id="CAE6692733.1"/>
    </source>
</evidence>
<proteinExistence type="predicted"/>
<gene>
    <name evidence="4" type="ORF">NSPZN2_10302</name>
</gene>
<evidence type="ECO:0000256" key="1">
    <source>
        <dbReference type="ARBA" id="ARBA00022737"/>
    </source>
</evidence>
<dbReference type="Proteomes" id="UP000675880">
    <property type="component" value="Unassembled WGS sequence"/>
</dbReference>
<accession>A0ABM8QEE1</accession>
<feature type="repeat" description="NHL" evidence="2">
    <location>
        <begin position="371"/>
        <end position="403"/>
    </location>
</feature>
<dbReference type="SUPFAM" id="SSF101898">
    <property type="entry name" value="NHL repeat"/>
    <property type="match status" value="1"/>
</dbReference>